<feature type="transmembrane region" description="Helical" evidence="7">
    <location>
        <begin position="203"/>
        <end position="222"/>
    </location>
</feature>
<evidence type="ECO:0000313" key="9">
    <source>
        <dbReference type="EMBL" id="SHO67282.1"/>
    </source>
</evidence>
<comment type="similarity">
    <text evidence="7">Belongs to the binding-protein-dependent transport system permease family.</text>
</comment>
<evidence type="ECO:0000256" key="5">
    <source>
        <dbReference type="ARBA" id="ARBA00022989"/>
    </source>
</evidence>
<dbReference type="InterPro" id="IPR035906">
    <property type="entry name" value="MetI-like_sf"/>
</dbReference>
<accession>A0A1M7ZR32</accession>
<dbReference type="Pfam" id="PF00528">
    <property type="entry name" value="BPD_transp_1"/>
    <property type="match status" value="1"/>
</dbReference>
<evidence type="ECO:0000256" key="1">
    <source>
        <dbReference type="ARBA" id="ARBA00004651"/>
    </source>
</evidence>
<feature type="transmembrane region" description="Helical" evidence="7">
    <location>
        <begin position="105"/>
        <end position="131"/>
    </location>
</feature>
<dbReference type="GO" id="GO:0055085">
    <property type="term" value="P:transmembrane transport"/>
    <property type="evidence" value="ECO:0007669"/>
    <property type="project" value="InterPro"/>
</dbReference>
<evidence type="ECO:0000259" key="8">
    <source>
        <dbReference type="PROSITE" id="PS50928"/>
    </source>
</evidence>
<organism evidence="9 10">
    <name type="scientific">Pseudoxanthobacter soli DSM 19599</name>
    <dbReference type="NCBI Taxonomy" id="1123029"/>
    <lineage>
        <taxon>Bacteria</taxon>
        <taxon>Pseudomonadati</taxon>
        <taxon>Pseudomonadota</taxon>
        <taxon>Alphaproteobacteria</taxon>
        <taxon>Hyphomicrobiales</taxon>
        <taxon>Segnochrobactraceae</taxon>
        <taxon>Pseudoxanthobacter</taxon>
    </lineage>
</organism>
<evidence type="ECO:0000256" key="2">
    <source>
        <dbReference type="ARBA" id="ARBA00022448"/>
    </source>
</evidence>
<dbReference type="GO" id="GO:0005886">
    <property type="term" value="C:plasma membrane"/>
    <property type="evidence" value="ECO:0007669"/>
    <property type="project" value="UniProtKB-SubCell"/>
</dbReference>
<dbReference type="CDD" id="cd06261">
    <property type="entry name" value="TM_PBP2"/>
    <property type="match status" value="1"/>
</dbReference>
<dbReference type="PANTHER" id="PTHR30151:SF20">
    <property type="entry name" value="ABC TRANSPORTER PERMEASE PROTEIN HI_0355-RELATED"/>
    <property type="match status" value="1"/>
</dbReference>
<keyword evidence="4 7" id="KW-0812">Transmembrane</keyword>
<name>A0A1M7ZR32_9HYPH</name>
<feature type="transmembrane region" description="Helical" evidence="7">
    <location>
        <begin position="234"/>
        <end position="256"/>
    </location>
</feature>
<evidence type="ECO:0000256" key="6">
    <source>
        <dbReference type="ARBA" id="ARBA00023136"/>
    </source>
</evidence>
<keyword evidence="3" id="KW-1003">Cell membrane</keyword>
<protein>
    <submittedName>
        <fullName evidence="9">Putative hydroxymethylpyrimidine transport system permease protein</fullName>
    </submittedName>
</protein>
<dbReference type="SUPFAM" id="SSF161098">
    <property type="entry name" value="MetI-like"/>
    <property type="match status" value="1"/>
</dbReference>
<dbReference type="PROSITE" id="PS50928">
    <property type="entry name" value="ABC_TM1"/>
    <property type="match status" value="1"/>
</dbReference>
<dbReference type="PANTHER" id="PTHR30151">
    <property type="entry name" value="ALKANE SULFONATE ABC TRANSPORTER-RELATED, MEMBRANE SUBUNIT"/>
    <property type="match status" value="1"/>
</dbReference>
<evidence type="ECO:0000256" key="4">
    <source>
        <dbReference type="ARBA" id="ARBA00022692"/>
    </source>
</evidence>
<evidence type="ECO:0000256" key="7">
    <source>
        <dbReference type="RuleBase" id="RU363032"/>
    </source>
</evidence>
<comment type="subcellular location">
    <subcellularLocation>
        <location evidence="1 7">Cell membrane</location>
        <topology evidence="1 7">Multi-pass membrane protein</topology>
    </subcellularLocation>
</comment>
<feature type="transmembrane region" description="Helical" evidence="7">
    <location>
        <begin position="78"/>
        <end position="98"/>
    </location>
</feature>
<feature type="transmembrane region" description="Helical" evidence="7">
    <location>
        <begin position="21"/>
        <end position="43"/>
    </location>
</feature>
<evidence type="ECO:0000313" key="10">
    <source>
        <dbReference type="Proteomes" id="UP000186406"/>
    </source>
</evidence>
<dbReference type="InterPro" id="IPR000515">
    <property type="entry name" value="MetI-like"/>
</dbReference>
<dbReference type="Gene3D" id="1.10.3720.10">
    <property type="entry name" value="MetI-like"/>
    <property type="match status" value="1"/>
</dbReference>
<gene>
    <name evidence="9" type="ORF">SAMN02745172_03958</name>
</gene>
<sequence length="266" mass="28057">MEDTAPRRRRVRRPLGATMAVVRDVCGGLAAVVAIWQAAIWLFQPPGYMLPAPADVIAVLVERHDMLLRNAAVTLAEALLGLLFGTLAGAAAAIGMAASPIANRLAWPLLLVLQAIPVFAIAPLLVVWFGFGLASKVVMTSLVIFFPVTSAFADGIRRTDPFLLDACALTAATRWQTLMAVRVPMALPGFISGLRVAAPLAPLAAVVGEWVGAASGLGFLMIQANARMQTGDVFAALFILAVLTLALRACVDAATARLVPWQREAP</sequence>
<reference evidence="9 10" key="1">
    <citation type="submission" date="2016-12" db="EMBL/GenBank/DDBJ databases">
        <authorList>
            <person name="Song W.-J."/>
            <person name="Kurnit D.M."/>
        </authorList>
    </citation>
    <scope>NUCLEOTIDE SEQUENCE [LARGE SCALE GENOMIC DNA]</scope>
    <source>
        <strain evidence="9 10">DSM 19599</strain>
    </source>
</reference>
<keyword evidence="2 7" id="KW-0813">Transport</keyword>
<dbReference type="STRING" id="1123029.SAMN02745172_03958"/>
<keyword evidence="10" id="KW-1185">Reference proteome</keyword>
<feature type="domain" description="ABC transmembrane type-1" evidence="8">
    <location>
        <begin position="67"/>
        <end position="251"/>
    </location>
</feature>
<dbReference type="EMBL" id="FRXO01000012">
    <property type="protein sequence ID" value="SHO67282.1"/>
    <property type="molecule type" value="Genomic_DNA"/>
</dbReference>
<evidence type="ECO:0000256" key="3">
    <source>
        <dbReference type="ARBA" id="ARBA00022475"/>
    </source>
</evidence>
<dbReference type="Proteomes" id="UP000186406">
    <property type="component" value="Unassembled WGS sequence"/>
</dbReference>
<proteinExistence type="inferred from homology"/>
<keyword evidence="5 7" id="KW-1133">Transmembrane helix</keyword>
<dbReference type="AlphaFoldDB" id="A0A1M7ZR32"/>
<keyword evidence="6 7" id="KW-0472">Membrane</keyword>